<reference evidence="7" key="1">
    <citation type="journal article" date="2019" name="Int. J. Syst. Evol. Microbiol.">
        <title>The Global Catalogue of Microorganisms (GCM) 10K type strain sequencing project: providing services to taxonomists for standard genome sequencing and annotation.</title>
        <authorList>
            <consortium name="The Broad Institute Genomics Platform"/>
            <consortium name="The Broad Institute Genome Sequencing Center for Infectious Disease"/>
            <person name="Wu L."/>
            <person name="Ma J."/>
        </authorList>
    </citation>
    <scope>NUCLEOTIDE SEQUENCE [LARGE SCALE GENOMIC DNA]</scope>
    <source>
        <strain evidence="7">KACC 11588</strain>
    </source>
</reference>
<name>A0ABW0S9J8_9RHOB</name>
<dbReference type="PANTHER" id="PTHR30419:SF8">
    <property type="entry name" value="NITROGEN ASSIMILATION TRANSCRIPTIONAL ACTIVATOR-RELATED"/>
    <property type="match status" value="1"/>
</dbReference>
<evidence type="ECO:0000256" key="1">
    <source>
        <dbReference type="ARBA" id="ARBA00009437"/>
    </source>
</evidence>
<organism evidence="6 7">
    <name type="scientific">Rubellimicrobium aerolatum</name>
    <dbReference type="NCBI Taxonomy" id="490979"/>
    <lineage>
        <taxon>Bacteria</taxon>
        <taxon>Pseudomonadati</taxon>
        <taxon>Pseudomonadota</taxon>
        <taxon>Alphaproteobacteria</taxon>
        <taxon>Rhodobacterales</taxon>
        <taxon>Roseobacteraceae</taxon>
        <taxon>Rubellimicrobium</taxon>
    </lineage>
</organism>
<sequence>MDATVNGNSRFLRRGLKIVHLRLAAALGETGAIGIAAARVGISQPAASRLLAEMEEIAGRPIHLRSGRGIQLTPEGAALARRAARALAEIGAAEREVADLGRGLSGHVRLGAVTGPALDRVLPALRAARVALPLVTTEVVVAPSDPLCDLLLSGGVDFALARLAGGRDPSLFDLQPLEDEPVSLLVRPGHALARAGAIAPADLLAYDWVLPEPGTLLHRTVLERLAALGLPPPPGRLSTSSFLLTLAMLRESNAIAPLAAAVARRFAAGPEAGPEAGLVVLPIDLGIVVPTYSLVTLRGARLTPAAERLRDLIQAQTA</sequence>
<dbReference type="SUPFAM" id="SSF46785">
    <property type="entry name" value="Winged helix' DNA-binding domain"/>
    <property type="match status" value="1"/>
</dbReference>
<dbReference type="InterPro" id="IPR036390">
    <property type="entry name" value="WH_DNA-bd_sf"/>
</dbReference>
<protein>
    <submittedName>
        <fullName evidence="6">LysR family transcriptional regulator</fullName>
    </submittedName>
</protein>
<gene>
    <name evidence="6" type="ORF">ACFPOC_04105</name>
</gene>
<dbReference type="PANTHER" id="PTHR30419">
    <property type="entry name" value="HTH-TYPE TRANSCRIPTIONAL REGULATOR YBHD"/>
    <property type="match status" value="1"/>
</dbReference>
<dbReference type="Pfam" id="PF03466">
    <property type="entry name" value="LysR_substrate"/>
    <property type="match status" value="1"/>
</dbReference>
<comment type="caution">
    <text evidence="6">The sequence shown here is derived from an EMBL/GenBank/DDBJ whole genome shotgun (WGS) entry which is preliminary data.</text>
</comment>
<keyword evidence="7" id="KW-1185">Reference proteome</keyword>
<dbReference type="InterPro" id="IPR005119">
    <property type="entry name" value="LysR_subst-bd"/>
</dbReference>
<evidence type="ECO:0000256" key="3">
    <source>
        <dbReference type="ARBA" id="ARBA00023125"/>
    </source>
</evidence>
<keyword evidence="2" id="KW-0805">Transcription regulation</keyword>
<dbReference type="SUPFAM" id="SSF53850">
    <property type="entry name" value="Periplasmic binding protein-like II"/>
    <property type="match status" value="1"/>
</dbReference>
<feature type="domain" description="HTH lysR-type" evidence="5">
    <location>
        <begin position="16"/>
        <end position="73"/>
    </location>
</feature>
<dbReference type="InterPro" id="IPR050950">
    <property type="entry name" value="HTH-type_LysR_regulators"/>
</dbReference>
<comment type="similarity">
    <text evidence="1">Belongs to the LysR transcriptional regulatory family.</text>
</comment>
<dbReference type="EMBL" id="JBHSNA010000002">
    <property type="protein sequence ID" value="MFC5565598.1"/>
    <property type="molecule type" value="Genomic_DNA"/>
</dbReference>
<keyword evidence="3" id="KW-0238">DNA-binding</keyword>
<dbReference type="Pfam" id="PF00126">
    <property type="entry name" value="HTH_1"/>
    <property type="match status" value="1"/>
</dbReference>
<dbReference type="InterPro" id="IPR000847">
    <property type="entry name" value="LysR_HTH_N"/>
</dbReference>
<dbReference type="Gene3D" id="1.10.10.10">
    <property type="entry name" value="Winged helix-like DNA-binding domain superfamily/Winged helix DNA-binding domain"/>
    <property type="match status" value="1"/>
</dbReference>
<evidence type="ECO:0000313" key="6">
    <source>
        <dbReference type="EMBL" id="MFC5565598.1"/>
    </source>
</evidence>
<evidence type="ECO:0000256" key="2">
    <source>
        <dbReference type="ARBA" id="ARBA00023015"/>
    </source>
</evidence>
<keyword evidence="4" id="KW-0804">Transcription</keyword>
<dbReference type="Proteomes" id="UP001596056">
    <property type="component" value="Unassembled WGS sequence"/>
</dbReference>
<dbReference type="PROSITE" id="PS50931">
    <property type="entry name" value="HTH_LYSR"/>
    <property type="match status" value="1"/>
</dbReference>
<dbReference type="RefSeq" id="WP_209838122.1">
    <property type="nucleotide sequence ID" value="NZ_JAGGJP010000002.1"/>
</dbReference>
<dbReference type="Gene3D" id="3.40.190.290">
    <property type="match status" value="1"/>
</dbReference>
<proteinExistence type="inferred from homology"/>
<evidence type="ECO:0000256" key="4">
    <source>
        <dbReference type="ARBA" id="ARBA00023163"/>
    </source>
</evidence>
<evidence type="ECO:0000259" key="5">
    <source>
        <dbReference type="PROSITE" id="PS50931"/>
    </source>
</evidence>
<dbReference type="InterPro" id="IPR036388">
    <property type="entry name" value="WH-like_DNA-bd_sf"/>
</dbReference>
<evidence type="ECO:0000313" key="7">
    <source>
        <dbReference type="Proteomes" id="UP001596056"/>
    </source>
</evidence>
<accession>A0ABW0S9J8</accession>